<evidence type="ECO:0000256" key="2">
    <source>
        <dbReference type="SAM" id="MobiDB-lite"/>
    </source>
</evidence>
<dbReference type="InterPro" id="IPR000389">
    <property type="entry name" value="Small_hydrophilic_seed_prot"/>
</dbReference>
<organism evidence="3 4">
    <name type="scientific">Klebsormidium nitens</name>
    <name type="common">Green alga</name>
    <name type="synonym">Ulothrix nitens</name>
    <dbReference type="NCBI Taxonomy" id="105231"/>
    <lineage>
        <taxon>Eukaryota</taxon>
        <taxon>Viridiplantae</taxon>
        <taxon>Streptophyta</taxon>
        <taxon>Klebsormidiophyceae</taxon>
        <taxon>Klebsormidiales</taxon>
        <taxon>Klebsormidiaceae</taxon>
        <taxon>Klebsormidium</taxon>
    </lineage>
</organism>
<dbReference type="Proteomes" id="UP000054558">
    <property type="component" value="Unassembled WGS sequence"/>
</dbReference>
<dbReference type="PROSITE" id="PS00431">
    <property type="entry name" value="SMALL_HYDR_PLANT_SEED"/>
    <property type="match status" value="2"/>
</dbReference>
<feature type="region of interest" description="Disordered" evidence="2">
    <location>
        <begin position="185"/>
        <end position="207"/>
    </location>
</feature>
<accession>A0A1Y1IBT3</accession>
<name>A0A1Y1IBT3_KLENI</name>
<dbReference type="InterPro" id="IPR038956">
    <property type="entry name" value="LEA_5"/>
</dbReference>
<dbReference type="STRING" id="105231.A0A1Y1IBT3"/>
<feature type="region of interest" description="Disordered" evidence="2">
    <location>
        <begin position="145"/>
        <end position="172"/>
    </location>
</feature>
<dbReference type="PANTHER" id="PTHR34671">
    <property type="entry name" value="EM-LIKE PROTEIN GEA1"/>
    <property type="match status" value="1"/>
</dbReference>
<dbReference type="EMBL" id="DF237376">
    <property type="protein sequence ID" value="GAQ88424.1"/>
    <property type="molecule type" value="Genomic_DNA"/>
</dbReference>
<dbReference type="InterPro" id="IPR022377">
    <property type="entry name" value="Sm_Hydphi_plant_seed_CS"/>
</dbReference>
<proteinExistence type="inferred from homology"/>
<evidence type="ECO:0000313" key="4">
    <source>
        <dbReference type="Proteomes" id="UP000054558"/>
    </source>
</evidence>
<protein>
    <submittedName>
        <fullName evidence="3">Em protein</fullName>
    </submittedName>
</protein>
<feature type="compositionally biased region" description="Basic and acidic residues" evidence="2">
    <location>
        <begin position="185"/>
        <end position="195"/>
    </location>
</feature>
<feature type="region of interest" description="Disordered" evidence="2">
    <location>
        <begin position="92"/>
        <end position="121"/>
    </location>
</feature>
<gene>
    <name evidence="3" type="ORF">KFL_004270030</name>
</gene>
<sequence length="239" mass="26664">MDGGATTVLRIARPALYLSVKESYESPRLPSFSPVPYKSRLRPMTARLAAFCPLRLRIAPRPARYYTSARAHTGSSMAGSQEHDIEAEIERIKNLPEEEKRKLDERARNGETVVPGGTGGKSLEAQLHLAEGRHKGGLHRRHDYTGEEQKQEHGTLNAQERERERGHARDVEAEIERIKNLPEEEKRKLDERARAGETVVPGGTGGKSLEAQIHLAEGKEERVRMVMSVLSSSYVALAD</sequence>
<dbReference type="PANTHER" id="PTHR34671:SF19">
    <property type="entry name" value="EMBRYONIC ABUNDANT PROTEIN 1"/>
    <property type="match status" value="1"/>
</dbReference>
<reference evidence="3 4" key="1">
    <citation type="journal article" date="2014" name="Nat. Commun.">
        <title>Klebsormidium flaccidum genome reveals primary factors for plant terrestrial adaptation.</title>
        <authorList>
            <person name="Hori K."/>
            <person name="Maruyama F."/>
            <person name="Fujisawa T."/>
            <person name="Togashi T."/>
            <person name="Yamamoto N."/>
            <person name="Seo M."/>
            <person name="Sato S."/>
            <person name="Yamada T."/>
            <person name="Mori H."/>
            <person name="Tajima N."/>
            <person name="Moriyama T."/>
            <person name="Ikeuchi M."/>
            <person name="Watanabe M."/>
            <person name="Wada H."/>
            <person name="Kobayashi K."/>
            <person name="Saito M."/>
            <person name="Masuda T."/>
            <person name="Sasaki-Sekimoto Y."/>
            <person name="Mashiguchi K."/>
            <person name="Awai K."/>
            <person name="Shimojima M."/>
            <person name="Masuda S."/>
            <person name="Iwai M."/>
            <person name="Nobusawa T."/>
            <person name="Narise T."/>
            <person name="Kondo S."/>
            <person name="Saito H."/>
            <person name="Sato R."/>
            <person name="Murakawa M."/>
            <person name="Ihara Y."/>
            <person name="Oshima-Yamada Y."/>
            <person name="Ohtaka K."/>
            <person name="Satoh M."/>
            <person name="Sonobe K."/>
            <person name="Ishii M."/>
            <person name="Ohtani R."/>
            <person name="Kanamori-Sato M."/>
            <person name="Honoki R."/>
            <person name="Miyazaki D."/>
            <person name="Mochizuki H."/>
            <person name="Umetsu J."/>
            <person name="Higashi K."/>
            <person name="Shibata D."/>
            <person name="Kamiya Y."/>
            <person name="Sato N."/>
            <person name="Nakamura Y."/>
            <person name="Tabata S."/>
            <person name="Ida S."/>
            <person name="Kurokawa K."/>
            <person name="Ohta H."/>
        </authorList>
    </citation>
    <scope>NUCLEOTIDE SEQUENCE [LARGE SCALE GENOMIC DNA]</scope>
    <source>
        <strain evidence="3 4">NIES-2285</strain>
    </source>
</reference>
<comment type="similarity">
    <text evidence="1">Belongs to the small hydrophilic plant seed protein family.</text>
</comment>
<dbReference type="AlphaFoldDB" id="A0A1Y1IBT3"/>
<keyword evidence="4" id="KW-1185">Reference proteome</keyword>
<feature type="compositionally biased region" description="Basic and acidic residues" evidence="2">
    <location>
        <begin position="92"/>
        <end position="109"/>
    </location>
</feature>
<dbReference type="Pfam" id="PF00477">
    <property type="entry name" value="LEA_5"/>
    <property type="match status" value="2"/>
</dbReference>
<evidence type="ECO:0000313" key="3">
    <source>
        <dbReference type="EMBL" id="GAQ88424.1"/>
    </source>
</evidence>
<evidence type="ECO:0000256" key="1">
    <source>
        <dbReference type="ARBA" id="ARBA00006863"/>
    </source>
</evidence>